<keyword evidence="4" id="KW-0808">Transferase</keyword>
<comment type="similarity">
    <text evidence="3">Belongs to the MNN1/MNT family.</text>
</comment>
<dbReference type="GO" id="GO:0000026">
    <property type="term" value="F:alpha-1,2-mannosyltransferase activity"/>
    <property type="evidence" value="ECO:0007669"/>
    <property type="project" value="TreeGrafter"/>
</dbReference>
<dbReference type="InterPro" id="IPR022751">
    <property type="entry name" value="Alpha_mannosyltransferase"/>
</dbReference>
<dbReference type="AlphaFoldDB" id="A0A099P179"/>
<dbReference type="HOGENOM" id="CLU_013298_1_2_1"/>
<dbReference type="VEuPathDB" id="FungiDB:C5L36_0B03600"/>
<keyword evidence="5" id="KW-0812">Transmembrane</keyword>
<dbReference type="GO" id="GO:0000139">
    <property type="term" value="C:Golgi membrane"/>
    <property type="evidence" value="ECO:0007669"/>
    <property type="project" value="UniProtKB-SubCell"/>
</dbReference>
<name>A0A099P179_PICKU</name>
<keyword evidence="7" id="KW-1133">Transmembrane helix</keyword>
<dbReference type="GO" id="GO:0046354">
    <property type="term" value="P:mannan biosynthetic process"/>
    <property type="evidence" value="ECO:0007669"/>
    <property type="project" value="TreeGrafter"/>
</dbReference>
<evidence type="ECO:0000256" key="5">
    <source>
        <dbReference type="ARBA" id="ARBA00022692"/>
    </source>
</evidence>
<reference evidence="11" key="1">
    <citation type="journal article" date="2014" name="Microb. Cell Fact.">
        <title>Exploiting Issatchenkia orientalis SD108 for succinic acid production.</title>
        <authorList>
            <person name="Xiao H."/>
            <person name="Shao Z."/>
            <person name="Jiang Y."/>
            <person name="Dole S."/>
            <person name="Zhao H."/>
        </authorList>
    </citation>
    <scope>NUCLEOTIDE SEQUENCE [LARGE SCALE GENOMIC DNA]</scope>
    <source>
        <strain evidence="11">SD108</strain>
    </source>
</reference>
<dbReference type="EMBL" id="JQFK01000025">
    <property type="protein sequence ID" value="KGK38054.1"/>
    <property type="molecule type" value="Genomic_DNA"/>
</dbReference>
<dbReference type="Proteomes" id="UP000029867">
    <property type="component" value="Unassembled WGS sequence"/>
</dbReference>
<keyword evidence="8" id="KW-0333">Golgi apparatus</keyword>
<evidence type="ECO:0000256" key="4">
    <source>
        <dbReference type="ARBA" id="ARBA00022679"/>
    </source>
</evidence>
<comment type="subcellular location">
    <subcellularLocation>
        <location evidence="1">Golgi apparatus membrane</location>
        <topology evidence="1">Single-pass type II membrane protein</topology>
    </subcellularLocation>
</comment>
<proteinExistence type="inferred from homology"/>
<dbReference type="PANTHER" id="PTHR31646:SF1">
    <property type="entry name" value="ALPHA-1,2-MANNOSYLTRANSFERASE MNN2"/>
    <property type="match status" value="1"/>
</dbReference>
<evidence type="ECO:0000256" key="2">
    <source>
        <dbReference type="ARBA" id="ARBA00004922"/>
    </source>
</evidence>
<keyword evidence="9" id="KW-0472">Membrane</keyword>
<evidence type="ECO:0000256" key="9">
    <source>
        <dbReference type="ARBA" id="ARBA00023136"/>
    </source>
</evidence>
<evidence type="ECO:0000256" key="6">
    <source>
        <dbReference type="ARBA" id="ARBA00022968"/>
    </source>
</evidence>
<evidence type="ECO:0000256" key="3">
    <source>
        <dbReference type="ARBA" id="ARBA00009105"/>
    </source>
</evidence>
<evidence type="ECO:0000256" key="8">
    <source>
        <dbReference type="ARBA" id="ARBA00023034"/>
    </source>
</evidence>
<keyword evidence="6" id="KW-0735">Signal-anchor</keyword>
<organism evidence="10 11">
    <name type="scientific">Pichia kudriavzevii</name>
    <name type="common">Yeast</name>
    <name type="synonym">Issatchenkia orientalis</name>
    <dbReference type="NCBI Taxonomy" id="4909"/>
    <lineage>
        <taxon>Eukaryota</taxon>
        <taxon>Fungi</taxon>
        <taxon>Dikarya</taxon>
        <taxon>Ascomycota</taxon>
        <taxon>Saccharomycotina</taxon>
        <taxon>Pichiomycetes</taxon>
        <taxon>Pichiales</taxon>
        <taxon>Pichiaceae</taxon>
        <taxon>Pichia</taxon>
    </lineage>
</organism>
<protein>
    <submittedName>
        <fullName evidence="10">Uncharacterized protein</fullName>
    </submittedName>
</protein>
<evidence type="ECO:0000313" key="10">
    <source>
        <dbReference type="EMBL" id="KGK38054.1"/>
    </source>
</evidence>
<gene>
    <name evidence="10" type="ORF">JL09_g2789</name>
</gene>
<comment type="pathway">
    <text evidence="2">Protein modification; protein glycosylation.</text>
</comment>
<dbReference type="PANTHER" id="PTHR31646">
    <property type="entry name" value="ALPHA-1,2-MANNOSYLTRANSFERASE MNN2"/>
    <property type="match status" value="1"/>
</dbReference>
<comment type="caution">
    <text evidence="10">The sequence shown here is derived from an EMBL/GenBank/DDBJ whole genome shotgun (WGS) entry which is preliminary data.</text>
</comment>
<accession>A0A099P179</accession>
<evidence type="ECO:0000313" key="11">
    <source>
        <dbReference type="Proteomes" id="UP000029867"/>
    </source>
</evidence>
<evidence type="ECO:0000256" key="7">
    <source>
        <dbReference type="ARBA" id="ARBA00022989"/>
    </source>
</evidence>
<evidence type="ECO:0000256" key="1">
    <source>
        <dbReference type="ARBA" id="ARBA00004323"/>
    </source>
</evidence>
<dbReference type="Pfam" id="PF11051">
    <property type="entry name" value="Mannosyl_trans3"/>
    <property type="match status" value="1"/>
</dbReference>
<dbReference type="eggNOG" id="ENOG502QQ16">
    <property type="taxonomic scope" value="Eukaryota"/>
</dbReference>
<sequence length="620" mass="71242">MASLKRLRFQIQRYVERRFSTLLLALMAAVFILYSFASMGTNTAKVHKTEKDYFTEYIQSEANPQGKASGANGASGLDAVSTHNFNARLLKQYVKELYDLRPDYELLAQDENQVEYVNIPQQNGIISKSYLENSASIPPKWLEEVRGKHSLVTGLLREKVKEINKEMAAKVKYSNNHPDETINMDSNLLFKSRGNGAVIVGGHANDETWLALISTRLFRKAGGTLPIEVIIPTREDYKKDAEICDKYLPQLNAQCVILEDILGLTPVIKKFTDESESIEAYIWNRFNDIKKEVAILMSSFDNVLYITPENIMLKPMEHAVFTKQLFKDKGLFVWTDFGLRKTLVDFYKIANVEIGKKKKSEFGLPLTPEVIENLENLSNEVLQDKTNFHDLEGTLPFKQSESSEIIIDKRKHLSTLLLSMYYNFNGHGIYHPLLTGEKEGYWGSKETIIASAHVLGNPYYSINTNVDSNGYMYDDEYHGVSMLQYDPIVDSYSYEAYMKKFSKKGLSKLTWKNYQRWLSASSERRSPLFLNMNNPALRPIELLRDGHVRKENGDRVRLVSSTSYFDNKLETDIWRVMNDYMCYLSIDCAYVNKHFTASQASEKKAFCNQDMKEHLLWVSS</sequence>